<organism evidence="1 2">
    <name type="scientific">Aspergillus cavernicola</name>
    <dbReference type="NCBI Taxonomy" id="176166"/>
    <lineage>
        <taxon>Eukaryota</taxon>
        <taxon>Fungi</taxon>
        <taxon>Dikarya</taxon>
        <taxon>Ascomycota</taxon>
        <taxon>Pezizomycotina</taxon>
        <taxon>Eurotiomycetes</taxon>
        <taxon>Eurotiomycetidae</taxon>
        <taxon>Eurotiales</taxon>
        <taxon>Aspergillaceae</taxon>
        <taxon>Aspergillus</taxon>
        <taxon>Aspergillus subgen. Nidulantes</taxon>
    </lineage>
</organism>
<reference evidence="1 2" key="1">
    <citation type="submission" date="2024-07" db="EMBL/GenBank/DDBJ databases">
        <title>Section-level genome sequencing and comparative genomics of Aspergillus sections Usti and Cavernicolus.</title>
        <authorList>
            <consortium name="Lawrence Berkeley National Laboratory"/>
            <person name="Nybo J.L."/>
            <person name="Vesth T.C."/>
            <person name="Theobald S."/>
            <person name="Frisvad J.C."/>
            <person name="Larsen T.O."/>
            <person name="Kjaerboelling I."/>
            <person name="Rothschild-Mancinelli K."/>
            <person name="Lyhne E.K."/>
            <person name="Kogle M.E."/>
            <person name="Barry K."/>
            <person name="Clum A."/>
            <person name="Na H."/>
            <person name="Ledsgaard L."/>
            <person name="Lin J."/>
            <person name="Lipzen A."/>
            <person name="Kuo A."/>
            <person name="Riley R."/>
            <person name="Mondo S."/>
            <person name="LaButti K."/>
            <person name="Haridas S."/>
            <person name="Pangalinan J."/>
            <person name="Salamov A.A."/>
            <person name="Simmons B.A."/>
            <person name="Magnuson J.K."/>
            <person name="Chen J."/>
            <person name="Drula E."/>
            <person name="Henrissat B."/>
            <person name="Wiebenga A."/>
            <person name="Lubbers R.J."/>
            <person name="Gomes A.C."/>
            <person name="Makela M.R."/>
            <person name="Stajich J."/>
            <person name="Grigoriev I.V."/>
            <person name="Mortensen U.H."/>
            <person name="De vries R.P."/>
            <person name="Baker S.E."/>
            <person name="Andersen M.R."/>
        </authorList>
    </citation>
    <scope>NUCLEOTIDE SEQUENCE [LARGE SCALE GENOMIC DNA]</scope>
    <source>
        <strain evidence="1 2">CBS 600.67</strain>
    </source>
</reference>
<comment type="caution">
    <text evidence="1">The sequence shown here is derived from an EMBL/GenBank/DDBJ whole genome shotgun (WGS) entry which is preliminary data.</text>
</comment>
<gene>
    <name evidence="1" type="ORF">BDW59DRAFT_157363</name>
</gene>
<dbReference type="EMBL" id="JBFXLS010000006">
    <property type="protein sequence ID" value="KAL2832541.1"/>
    <property type="molecule type" value="Genomic_DNA"/>
</dbReference>
<evidence type="ECO:0000313" key="1">
    <source>
        <dbReference type="EMBL" id="KAL2832541.1"/>
    </source>
</evidence>
<proteinExistence type="predicted"/>
<evidence type="ECO:0000313" key="2">
    <source>
        <dbReference type="Proteomes" id="UP001610335"/>
    </source>
</evidence>
<sequence length="135" mass="15694">MPATYVLTGILNTKRDLNEASSRQICNDFATFLRSKLYKNYKVWAGYRRSDDVWRFLVALPGPFEEMPELPVLNTVSDTFKKYVIRDTFGFGWVNEDSDEGCFDDVIPDWRDWNEMGDLEDMTTLSCDSDLGETY</sequence>
<accession>A0ABR4IY22</accession>
<name>A0ABR4IY22_9EURO</name>
<keyword evidence="2" id="KW-1185">Reference proteome</keyword>
<evidence type="ECO:0008006" key="3">
    <source>
        <dbReference type="Google" id="ProtNLM"/>
    </source>
</evidence>
<dbReference type="Proteomes" id="UP001610335">
    <property type="component" value="Unassembled WGS sequence"/>
</dbReference>
<protein>
    <recommendedName>
        <fullName evidence="3">Tautomerase cis-CaaD-like domain-containing protein</fullName>
    </recommendedName>
</protein>